<dbReference type="EnsemblBacteria" id="ABD41337">
    <property type="protein sequence ID" value="ABD41337"/>
    <property type="gene ID" value="Mhun_1606"/>
</dbReference>
<dbReference type="InterPro" id="IPR051685">
    <property type="entry name" value="Ycf3/AcsC/BcsC/TPR_MFPF"/>
</dbReference>
<dbReference type="PROSITE" id="PS50005">
    <property type="entry name" value="TPR"/>
    <property type="match status" value="3"/>
</dbReference>
<dbReference type="KEGG" id="mhu:Mhun_1606"/>
<dbReference type="SUPFAM" id="SSF48452">
    <property type="entry name" value="TPR-like"/>
    <property type="match status" value="1"/>
</dbReference>
<dbReference type="STRING" id="323259.Mhun_1606"/>
<dbReference type="HOGENOM" id="CLU_003728_2_3_2"/>
<sequence length="240" mass="27373">MCIFMKFVSTVVLALSVLMLILLCGCLGTEGWSAQDWIEQGNRFAKDGLYTEAVDAYSHSIRLDPINPKVWTYRGIALQHLGRQQEAMNDFDEAIRLNPDESGAWQGKASSYIESGQYKLAIKSAERSLELAGPQDKKENSWLLIGFAYNRLEQYEEALQRFDKAIEIDPKRVDLWQHKAYTLTKLGRYMEVLKCYEVMTGLEPDSPELWNKKGEIHLALGQINEANEAFAMAKSLIERN</sequence>
<keyword evidence="2 3" id="KW-0802">TPR repeat</keyword>
<keyword evidence="5" id="KW-1185">Reference proteome</keyword>
<feature type="repeat" description="TPR" evidence="3">
    <location>
        <begin position="68"/>
        <end position="101"/>
    </location>
</feature>
<dbReference type="Proteomes" id="UP000001941">
    <property type="component" value="Chromosome"/>
</dbReference>
<organism evidence="4 5">
    <name type="scientific">Methanospirillum hungatei JF-1 (strain ATCC 27890 / DSM 864 / NBRC 100397 / JF-1)</name>
    <dbReference type="NCBI Taxonomy" id="323259"/>
    <lineage>
        <taxon>Archaea</taxon>
        <taxon>Methanobacteriati</taxon>
        <taxon>Methanobacteriota</taxon>
        <taxon>Stenosarchaea group</taxon>
        <taxon>Methanomicrobia</taxon>
        <taxon>Methanomicrobiales</taxon>
        <taxon>Methanospirillaceae</taxon>
        <taxon>Methanospirillum</taxon>
    </lineage>
</organism>
<dbReference type="SMART" id="SM00028">
    <property type="entry name" value="TPR"/>
    <property type="match status" value="6"/>
</dbReference>
<dbReference type="InterPro" id="IPR011990">
    <property type="entry name" value="TPR-like_helical_dom_sf"/>
</dbReference>
<evidence type="ECO:0000313" key="4">
    <source>
        <dbReference type="EMBL" id="ABD41337.1"/>
    </source>
</evidence>
<protein>
    <submittedName>
        <fullName evidence="4">Tetratricopeptide TPR_2</fullName>
    </submittedName>
</protein>
<dbReference type="PANTHER" id="PTHR44943">
    <property type="entry name" value="CELLULOSE SYNTHASE OPERON PROTEIN C"/>
    <property type="match status" value="1"/>
</dbReference>
<keyword evidence="1" id="KW-0677">Repeat</keyword>
<reference evidence="5" key="1">
    <citation type="journal article" date="2016" name="Stand. Genomic Sci.">
        <title>Complete genome sequence of Methanospirillum hungatei type strain JF1.</title>
        <authorList>
            <person name="Gunsalus R.P."/>
            <person name="Cook L.E."/>
            <person name="Crable B."/>
            <person name="Rohlin L."/>
            <person name="McDonald E."/>
            <person name="Mouttaki H."/>
            <person name="Sieber J.R."/>
            <person name="Poweleit N."/>
            <person name="Zhou H."/>
            <person name="Lapidus A.L."/>
            <person name="Daligault H.E."/>
            <person name="Land M."/>
            <person name="Gilna P."/>
            <person name="Ivanova N."/>
            <person name="Kyrpides N."/>
            <person name="Culley D.E."/>
            <person name="McInerney M.J."/>
        </authorList>
    </citation>
    <scope>NUCLEOTIDE SEQUENCE [LARGE SCALE GENOMIC DNA]</scope>
    <source>
        <strain evidence="5">ATCC 27890 / DSM 864 / NBRC 100397 / JF-1</strain>
    </source>
</reference>
<dbReference type="Gene3D" id="1.25.40.10">
    <property type="entry name" value="Tetratricopeptide repeat domain"/>
    <property type="match status" value="2"/>
</dbReference>
<evidence type="ECO:0000313" key="5">
    <source>
        <dbReference type="Proteomes" id="UP000001941"/>
    </source>
</evidence>
<gene>
    <name evidence="4" type="ordered locus">Mhun_1606</name>
</gene>
<evidence type="ECO:0000256" key="2">
    <source>
        <dbReference type="ARBA" id="ARBA00022803"/>
    </source>
</evidence>
<dbReference type="Pfam" id="PF13424">
    <property type="entry name" value="TPR_12"/>
    <property type="match status" value="1"/>
</dbReference>
<dbReference type="PANTHER" id="PTHR44943:SF8">
    <property type="entry name" value="TPR REPEAT-CONTAINING PROTEIN MJ0263"/>
    <property type="match status" value="1"/>
</dbReference>
<feature type="repeat" description="TPR" evidence="3">
    <location>
        <begin position="139"/>
        <end position="172"/>
    </location>
</feature>
<dbReference type="InParanoid" id="Q2FRE4"/>
<dbReference type="Pfam" id="PF00515">
    <property type="entry name" value="TPR_1"/>
    <property type="match status" value="1"/>
</dbReference>
<evidence type="ECO:0000256" key="3">
    <source>
        <dbReference type="PROSITE-ProRule" id="PRU00339"/>
    </source>
</evidence>
<dbReference type="Pfam" id="PF13181">
    <property type="entry name" value="TPR_8"/>
    <property type="match status" value="1"/>
</dbReference>
<evidence type="ECO:0000256" key="1">
    <source>
        <dbReference type="ARBA" id="ARBA00022737"/>
    </source>
</evidence>
<proteinExistence type="predicted"/>
<dbReference type="InterPro" id="IPR019734">
    <property type="entry name" value="TPR_rpt"/>
</dbReference>
<dbReference type="eggNOG" id="arCOG03032">
    <property type="taxonomic scope" value="Archaea"/>
</dbReference>
<dbReference type="AlphaFoldDB" id="Q2FRE4"/>
<dbReference type="EMBL" id="CP000254">
    <property type="protein sequence ID" value="ABD41337.1"/>
    <property type="molecule type" value="Genomic_DNA"/>
</dbReference>
<feature type="repeat" description="TPR" evidence="3">
    <location>
        <begin position="34"/>
        <end position="67"/>
    </location>
</feature>
<dbReference type="PROSITE" id="PS51257">
    <property type="entry name" value="PROKAR_LIPOPROTEIN"/>
    <property type="match status" value="1"/>
</dbReference>
<name>Q2FRE4_METHJ</name>
<dbReference type="PROSITE" id="PS50293">
    <property type="entry name" value="TPR_REGION"/>
    <property type="match status" value="2"/>
</dbReference>
<accession>Q2FRE4</accession>